<feature type="transmembrane region" description="Helical" evidence="1">
    <location>
        <begin position="312"/>
        <end position="335"/>
    </location>
</feature>
<evidence type="ECO:0000313" key="3">
    <source>
        <dbReference type="Proteomes" id="UP000092154"/>
    </source>
</evidence>
<feature type="transmembrane region" description="Helical" evidence="1">
    <location>
        <begin position="232"/>
        <end position="254"/>
    </location>
</feature>
<feature type="transmembrane region" description="Helical" evidence="1">
    <location>
        <begin position="365"/>
        <end position="389"/>
    </location>
</feature>
<dbReference type="Proteomes" id="UP000092154">
    <property type="component" value="Unassembled WGS sequence"/>
</dbReference>
<dbReference type="InParanoid" id="A0A1B7NG71"/>
<feature type="transmembrane region" description="Helical" evidence="1">
    <location>
        <begin position="401"/>
        <end position="427"/>
    </location>
</feature>
<keyword evidence="1" id="KW-0812">Transmembrane</keyword>
<organism evidence="2 3">
    <name type="scientific">Rhizopogon vinicolor AM-OR11-026</name>
    <dbReference type="NCBI Taxonomy" id="1314800"/>
    <lineage>
        <taxon>Eukaryota</taxon>
        <taxon>Fungi</taxon>
        <taxon>Dikarya</taxon>
        <taxon>Basidiomycota</taxon>
        <taxon>Agaricomycotina</taxon>
        <taxon>Agaricomycetes</taxon>
        <taxon>Agaricomycetidae</taxon>
        <taxon>Boletales</taxon>
        <taxon>Suillineae</taxon>
        <taxon>Rhizopogonaceae</taxon>
        <taxon>Rhizopogon</taxon>
    </lineage>
</organism>
<evidence type="ECO:0000256" key="1">
    <source>
        <dbReference type="SAM" id="Phobius"/>
    </source>
</evidence>
<sequence length="442" mass="50082">MTAHSVHTTLTPSPWHLCVHPEGWIYFFHPVLRILTVEDIRDPRVHDLVMQKAAQYATDEEDIEIKLFDISLKPTPLDHLVVNHAHCVASHEFAEVQSKNISNMEVQDLYRARRHYWTHVSRHPVHFPTPEGALRDAVDALVWYFTDNLMTGSNSTVPFSKAECEELLRLLKHTDLYSGSSPSKTVFLAWILKEVYSFRIAEDYGKYTEKQSKDIRAARTSRQVNAPEPQGIVMSSVLSAVVTIFFFGIPRTYLAHVKAAWKYRGRLDNVQQTWNAYIKRLVQEYSNFLLIATVLLSATVSFLAVSDIEQGGLFACIIATLCSLGSIIVGVFCIWSHQNNTTTAASFSYMHNVEHSLGLQVHAMLLSLPPVLLVWAILAFAASIVAYSLQALRNHGQNLATSWAVVGIFVLILLAVSTLLYSFSVIWKWQSPIRSRLRFRRS</sequence>
<accession>A0A1B7NG71</accession>
<dbReference type="OrthoDB" id="3208379at2759"/>
<keyword evidence="3" id="KW-1185">Reference proteome</keyword>
<dbReference type="EMBL" id="KV448131">
    <property type="protein sequence ID" value="OAX43845.1"/>
    <property type="molecule type" value="Genomic_DNA"/>
</dbReference>
<feature type="transmembrane region" description="Helical" evidence="1">
    <location>
        <begin position="288"/>
        <end position="306"/>
    </location>
</feature>
<gene>
    <name evidence="2" type="ORF">K503DRAFT_730542</name>
</gene>
<name>A0A1B7NG71_9AGAM</name>
<reference evidence="2 3" key="1">
    <citation type="submission" date="2016-06" db="EMBL/GenBank/DDBJ databases">
        <title>Comparative genomics of the ectomycorrhizal sister species Rhizopogon vinicolor and Rhizopogon vesiculosus (Basidiomycota: Boletales) reveals a divergence of the mating type B locus.</title>
        <authorList>
            <consortium name="DOE Joint Genome Institute"/>
            <person name="Mujic A.B."/>
            <person name="Kuo A."/>
            <person name="Tritt A."/>
            <person name="Lipzen A."/>
            <person name="Chen C."/>
            <person name="Johnson J."/>
            <person name="Sharma A."/>
            <person name="Barry K."/>
            <person name="Grigoriev I.V."/>
            <person name="Spatafora J.W."/>
        </authorList>
    </citation>
    <scope>NUCLEOTIDE SEQUENCE [LARGE SCALE GENOMIC DNA]</scope>
    <source>
        <strain evidence="2 3">AM-OR11-026</strain>
    </source>
</reference>
<keyword evidence="1" id="KW-1133">Transmembrane helix</keyword>
<keyword evidence="1" id="KW-0472">Membrane</keyword>
<proteinExistence type="predicted"/>
<protein>
    <submittedName>
        <fullName evidence="2">Uncharacterized protein</fullName>
    </submittedName>
</protein>
<evidence type="ECO:0000313" key="2">
    <source>
        <dbReference type="EMBL" id="OAX43845.1"/>
    </source>
</evidence>
<dbReference type="AlphaFoldDB" id="A0A1B7NG71"/>